<evidence type="ECO:0000313" key="2">
    <source>
        <dbReference type="EMBL" id="RMI83717.1"/>
    </source>
</evidence>
<feature type="non-terminal residue" evidence="2">
    <location>
        <position position="1"/>
    </location>
</feature>
<reference evidence="2 3" key="1">
    <citation type="submission" date="2018-10" db="EMBL/GenBank/DDBJ databases">
        <title>Staphylococcus pseudoxylosus sp. nov., isolated from bovine mastitis.</title>
        <authorList>
            <person name="Macfadyen A.C."/>
            <person name="Leroy S."/>
            <person name="Harrison E.M."/>
            <person name="Parkhill J."/>
            <person name="Holmes M.A."/>
            <person name="Paterson G.K."/>
        </authorList>
    </citation>
    <scope>NUCLEOTIDE SEQUENCE [LARGE SCALE GENOMIC DNA]</scope>
    <source>
        <strain evidence="2 3">S04009</strain>
    </source>
</reference>
<keyword evidence="3" id="KW-1185">Reference proteome</keyword>
<evidence type="ECO:0000313" key="3">
    <source>
        <dbReference type="Proteomes" id="UP000269505"/>
    </source>
</evidence>
<dbReference type="Gene3D" id="1.10.60.40">
    <property type="match status" value="1"/>
</dbReference>
<accession>A0AAQ0ME96</accession>
<feature type="non-terminal residue" evidence="2">
    <location>
        <position position="71"/>
    </location>
</feature>
<name>A0AAQ0ME96_9STAP</name>
<comment type="caution">
    <text evidence="2">The sequence shown here is derived from an EMBL/GenBank/DDBJ whole genome shotgun (WGS) entry which is preliminary data.</text>
</comment>
<dbReference type="EMBL" id="RCVN01000112">
    <property type="protein sequence ID" value="RMI83717.1"/>
    <property type="molecule type" value="Genomic_DNA"/>
</dbReference>
<feature type="compositionally biased region" description="Basic and acidic residues" evidence="1">
    <location>
        <begin position="33"/>
        <end position="47"/>
    </location>
</feature>
<feature type="compositionally biased region" description="Polar residues" evidence="1">
    <location>
        <begin position="58"/>
        <end position="71"/>
    </location>
</feature>
<dbReference type="AlphaFoldDB" id="A0AAQ0ME96"/>
<feature type="region of interest" description="Disordered" evidence="1">
    <location>
        <begin position="33"/>
        <end position="71"/>
    </location>
</feature>
<protein>
    <submittedName>
        <fullName evidence="2">Alkaline phosphatase</fullName>
    </submittedName>
</protein>
<gene>
    <name evidence="2" type="ORF">D9V42_15025</name>
</gene>
<dbReference type="Proteomes" id="UP000269505">
    <property type="component" value="Unassembled WGS sequence"/>
</dbReference>
<proteinExistence type="predicted"/>
<sequence length="71" mass="8155">ILKGENIDKVIKEGYGFKLKELEIEKIKKAAQEMKSDKDEDYKEQNTLEKTLTKPVNERSNTGWTSDSHVG</sequence>
<evidence type="ECO:0000256" key="1">
    <source>
        <dbReference type="SAM" id="MobiDB-lite"/>
    </source>
</evidence>
<organism evidence="2 3">
    <name type="scientific">Staphylococcus pseudoxylosus</name>
    <dbReference type="NCBI Taxonomy" id="2282419"/>
    <lineage>
        <taxon>Bacteria</taxon>
        <taxon>Bacillati</taxon>
        <taxon>Bacillota</taxon>
        <taxon>Bacilli</taxon>
        <taxon>Bacillales</taxon>
        <taxon>Staphylococcaceae</taxon>
        <taxon>Staphylococcus</taxon>
    </lineage>
</organism>